<keyword evidence="9" id="KW-1133">Transmembrane helix</keyword>
<dbReference type="PANTHER" id="PTHR43289">
    <property type="entry name" value="MITOGEN-ACTIVATED PROTEIN KINASE KINASE KINASE 20-RELATED"/>
    <property type="match status" value="1"/>
</dbReference>
<organism evidence="11 12">
    <name type="scientific">Pseudonocardia alni</name>
    <name type="common">Amycolata alni</name>
    <dbReference type="NCBI Taxonomy" id="33907"/>
    <lineage>
        <taxon>Bacteria</taxon>
        <taxon>Bacillati</taxon>
        <taxon>Actinomycetota</taxon>
        <taxon>Actinomycetes</taxon>
        <taxon>Pseudonocardiales</taxon>
        <taxon>Pseudonocardiaceae</taxon>
        <taxon>Pseudonocardia</taxon>
    </lineage>
</organism>
<evidence type="ECO:0000259" key="10">
    <source>
        <dbReference type="PROSITE" id="PS50011"/>
    </source>
</evidence>
<name>A0A852VY29_PSEA5</name>
<evidence type="ECO:0000313" key="11">
    <source>
        <dbReference type="EMBL" id="NYG00940.1"/>
    </source>
</evidence>
<comment type="caution">
    <text evidence="11">The sequence shown here is derived from an EMBL/GenBank/DDBJ whole genome shotgun (WGS) entry which is preliminary data.</text>
</comment>
<dbReference type="Gene3D" id="1.10.510.10">
    <property type="entry name" value="Transferase(Phosphotransferase) domain 1"/>
    <property type="match status" value="1"/>
</dbReference>
<dbReference type="InterPro" id="IPR011009">
    <property type="entry name" value="Kinase-like_dom_sf"/>
</dbReference>
<dbReference type="Pfam" id="PF00069">
    <property type="entry name" value="Pkinase"/>
    <property type="match status" value="1"/>
</dbReference>
<evidence type="ECO:0000256" key="1">
    <source>
        <dbReference type="ARBA" id="ARBA00012513"/>
    </source>
</evidence>
<dbReference type="CDD" id="cd14014">
    <property type="entry name" value="STKc_PknB_like"/>
    <property type="match status" value="1"/>
</dbReference>
<dbReference type="InterPro" id="IPR008266">
    <property type="entry name" value="Tyr_kinase_AS"/>
</dbReference>
<keyword evidence="2" id="KW-0723">Serine/threonine-protein kinase</keyword>
<dbReference type="GO" id="GO:0005524">
    <property type="term" value="F:ATP binding"/>
    <property type="evidence" value="ECO:0007669"/>
    <property type="project" value="UniProtKB-UniRule"/>
</dbReference>
<evidence type="ECO:0000256" key="5">
    <source>
        <dbReference type="ARBA" id="ARBA00022777"/>
    </source>
</evidence>
<keyword evidence="4 7" id="KW-0547">Nucleotide-binding</keyword>
<keyword evidence="9" id="KW-0812">Transmembrane</keyword>
<evidence type="ECO:0000256" key="8">
    <source>
        <dbReference type="SAM" id="MobiDB-lite"/>
    </source>
</evidence>
<keyword evidence="9" id="KW-0472">Membrane</keyword>
<feature type="region of interest" description="Disordered" evidence="8">
    <location>
        <begin position="291"/>
        <end position="325"/>
    </location>
</feature>
<keyword evidence="5 11" id="KW-0418">Kinase</keyword>
<evidence type="ECO:0000256" key="7">
    <source>
        <dbReference type="PROSITE-ProRule" id="PRU10141"/>
    </source>
</evidence>
<reference evidence="11 12" key="1">
    <citation type="submission" date="2020-07" db="EMBL/GenBank/DDBJ databases">
        <title>Sequencing the genomes of 1000 actinobacteria strains.</title>
        <authorList>
            <person name="Klenk H.-P."/>
        </authorList>
    </citation>
    <scope>NUCLEOTIDE SEQUENCE [LARGE SCALE GENOMIC DNA]</scope>
    <source>
        <strain evidence="11 12">DSM 44749</strain>
    </source>
</reference>
<evidence type="ECO:0000256" key="6">
    <source>
        <dbReference type="ARBA" id="ARBA00022840"/>
    </source>
</evidence>
<dbReference type="InterPro" id="IPR000719">
    <property type="entry name" value="Prot_kinase_dom"/>
</dbReference>
<dbReference type="FunFam" id="1.10.510.10:FF:000021">
    <property type="entry name" value="Serine/threonine protein kinase"/>
    <property type="match status" value="1"/>
</dbReference>
<dbReference type="EMBL" id="JACCCZ010000001">
    <property type="protein sequence ID" value="NYG00940.1"/>
    <property type="molecule type" value="Genomic_DNA"/>
</dbReference>
<dbReference type="EC" id="2.7.11.1" evidence="1"/>
<dbReference type="Proteomes" id="UP000549695">
    <property type="component" value="Unassembled WGS sequence"/>
</dbReference>
<dbReference type="PROSITE" id="PS00109">
    <property type="entry name" value="PROTEIN_KINASE_TYR"/>
    <property type="match status" value="1"/>
</dbReference>
<keyword evidence="12" id="KW-1185">Reference proteome</keyword>
<gene>
    <name evidence="11" type="ORF">HDA37_001225</name>
</gene>
<keyword evidence="6 7" id="KW-0067">ATP-binding</keyword>
<dbReference type="RefSeq" id="WP_179760529.1">
    <property type="nucleotide sequence ID" value="NZ_BAAAJZ010000008.1"/>
</dbReference>
<evidence type="ECO:0000256" key="2">
    <source>
        <dbReference type="ARBA" id="ARBA00022527"/>
    </source>
</evidence>
<dbReference type="PANTHER" id="PTHR43289:SF6">
    <property type="entry name" value="SERINE_THREONINE-PROTEIN KINASE NEKL-3"/>
    <property type="match status" value="1"/>
</dbReference>
<sequence length="372" mass="38430">MSGTAELPGAAGPERTDEIPSGLPGAGDVVGGRYELRHVLGRGGMSTVHLAHDRELDRPVAVKLLLRAGDHGDVARLRDEARAAAAIDHPGVVTVHDTGTTGHTAWVVMSYVEGETLARRIGRTGPLEPREVTRIGAAVSEALAAAHRAGVVHRDVTPGNIILRPDGTVVVTDFGIARLGDGAGRTRTGHVIGTPLYLAPEQGRGAAHLDGRADLYALACCLFTALTGRPPFTDADPLAVVVAHLRETPPRPSSLRPGVPPALEEVLLQSLAKDPGRRPRDAAALAARLRAVHGDPAPPPVGTRERPAGDDTVPASPGVPGDGAGTHALDSTLAEVDHDDGAAADRRRRAGALLLVLAALLLLGAVVALLLL</sequence>
<dbReference type="InterPro" id="IPR017441">
    <property type="entry name" value="Protein_kinase_ATP_BS"/>
</dbReference>
<evidence type="ECO:0000256" key="9">
    <source>
        <dbReference type="SAM" id="Phobius"/>
    </source>
</evidence>
<feature type="binding site" evidence="7">
    <location>
        <position position="63"/>
    </location>
    <ligand>
        <name>ATP</name>
        <dbReference type="ChEBI" id="CHEBI:30616"/>
    </ligand>
</feature>
<dbReference type="GO" id="GO:0004674">
    <property type="term" value="F:protein serine/threonine kinase activity"/>
    <property type="evidence" value="ECO:0007669"/>
    <property type="project" value="UniProtKB-KW"/>
</dbReference>
<dbReference type="Gene3D" id="3.30.200.20">
    <property type="entry name" value="Phosphorylase Kinase, domain 1"/>
    <property type="match status" value="1"/>
</dbReference>
<proteinExistence type="predicted"/>
<protein>
    <recommendedName>
        <fullName evidence="1">non-specific serine/threonine protein kinase</fullName>
        <ecNumber evidence="1">2.7.11.1</ecNumber>
    </recommendedName>
</protein>
<feature type="transmembrane region" description="Helical" evidence="9">
    <location>
        <begin position="352"/>
        <end position="371"/>
    </location>
</feature>
<dbReference type="PROSITE" id="PS50011">
    <property type="entry name" value="PROTEIN_KINASE_DOM"/>
    <property type="match status" value="1"/>
</dbReference>
<evidence type="ECO:0000256" key="4">
    <source>
        <dbReference type="ARBA" id="ARBA00022741"/>
    </source>
</evidence>
<keyword evidence="3 11" id="KW-0808">Transferase</keyword>
<dbReference type="SUPFAM" id="SSF56112">
    <property type="entry name" value="Protein kinase-like (PK-like)"/>
    <property type="match status" value="1"/>
</dbReference>
<dbReference type="PROSITE" id="PS00107">
    <property type="entry name" value="PROTEIN_KINASE_ATP"/>
    <property type="match status" value="1"/>
</dbReference>
<dbReference type="AlphaFoldDB" id="A0A852VY29"/>
<evidence type="ECO:0000313" key="12">
    <source>
        <dbReference type="Proteomes" id="UP000549695"/>
    </source>
</evidence>
<feature type="region of interest" description="Disordered" evidence="8">
    <location>
        <begin position="1"/>
        <end position="27"/>
    </location>
</feature>
<feature type="domain" description="Protein kinase" evidence="10">
    <location>
        <begin position="34"/>
        <end position="292"/>
    </location>
</feature>
<dbReference type="GeneID" id="98051029"/>
<evidence type="ECO:0000256" key="3">
    <source>
        <dbReference type="ARBA" id="ARBA00022679"/>
    </source>
</evidence>
<accession>A0A852VY29</accession>